<dbReference type="PROSITE" id="PS51203">
    <property type="entry name" value="CS"/>
    <property type="match status" value="1"/>
</dbReference>
<dbReference type="PANTHER" id="PTHR12356:SF3">
    <property type="entry name" value="NUCLEAR MIGRATION PROTEIN NUDC"/>
    <property type="match status" value="1"/>
</dbReference>
<evidence type="ECO:0000313" key="10">
    <source>
        <dbReference type="Proteomes" id="UP000271162"/>
    </source>
</evidence>
<evidence type="ECO:0000256" key="6">
    <source>
        <dbReference type="ARBA" id="ARBA00030427"/>
    </source>
</evidence>
<name>A0A0N4YTR5_NIPBR</name>
<dbReference type="GO" id="GO:0051082">
    <property type="term" value="F:unfolded protein binding"/>
    <property type="evidence" value="ECO:0007669"/>
    <property type="project" value="TreeGrafter"/>
</dbReference>
<protein>
    <recommendedName>
        <fullName evidence="3">Nuclear migration protein nudC</fullName>
    </recommendedName>
    <alternativeName>
        <fullName evidence="6">Nuclear distribution protein C homolog</fullName>
    </alternativeName>
</protein>
<evidence type="ECO:0000256" key="2">
    <source>
        <dbReference type="ARBA" id="ARBA00010513"/>
    </source>
</evidence>
<dbReference type="WBParaSite" id="NBR_0002063701-mRNA-1">
    <property type="protein sequence ID" value="NBR_0002063701-mRNA-1"/>
    <property type="gene ID" value="NBR_0002063701"/>
</dbReference>
<sequence>MTEEKFDPILFSMAQQMPGGVPDLFDTLFSFLSRKTDFYSGAGIDEARKLVLKYFEKHGKEAAEIAAAAKRKREEDEKKLAAKRAAQKAKEEEEFKAQALRESKIEEITDAEAEEFEKKHGEKRVLPSSEGGDEVVESGEKVATDGAKSDDEDSGKLMPNSGNGADLEHYQWTQTLQEVEVRIPFKLGFPLKSRDVDVNVSKTHIRVAVKGHPPVIDGDLYAEIKTESSAWVLEDKKTVVLSFEKMNQMEWWSYVAKGEPEINTRKVNPENSKLSDLDGETRTMVEKMMYDQRQKELGLPTSEEKKKQDILKKFMEQHPEMDFSQAKFT</sequence>
<dbReference type="Pfam" id="PF04969">
    <property type="entry name" value="CS"/>
    <property type="match status" value="1"/>
</dbReference>
<dbReference type="InterPro" id="IPR008978">
    <property type="entry name" value="HSP20-like_chaperone"/>
</dbReference>
<feature type="compositionally biased region" description="Basic and acidic residues" evidence="7">
    <location>
        <begin position="116"/>
        <end position="125"/>
    </location>
</feature>
<keyword evidence="5" id="KW-0597">Phosphoprotein</keyword>
<evidence type="ECO:0000313" key="11">
    <source>
        <dbReference type="WBParaSite" id="NBR_0002063701-mRNA-1"/>
    </source>
</evidence>
<dbReference type="InterPro" id="IPR037898">
    <property type="entry name" value="NudC_fam"/>
</dbReference>
<feature type="compositionally biased region" description="Basic and acidic residues" evidence="7">
    <location>
        <begin position="88"/>
        <end position="107"/>
    </location>
</feature>
<dbReference type="AlphaFoldDB" id="A0A0N4YTR5"/>
<evidence type="ECO:0000256" key="5">
    <source>
        <dbReference type="ARBA" id="ARBA00022553"/>
    </source>
</evidence>
<feature type="region of interest" description="Disordered" evidence="7">
    <location>
        <begin position="70"/>
        <end position="163"/>
    </location>
</feature>
<evidence type="ECO:0000256" key="4">
    <source>
        <dbReference type="ARBA" id="ARBA00022490"/>
    </source>
</evidence>
<comment type="similarity">
    <text evidence="2">Belongs to the nudC family.</text>
</comment>
<dbReference type="Pfam" id="PF14050">
    <property type="entry name" value="Nudc_N"/>
    <property type="match status" value="1"/>
</dbReference>
<dbReference type="EMBL" id="UYSL01025356">
    <property type="protein sequence ID" value="VDL84375.1"/>
    <property type="molecule type" value="Genomic_DNA"/>
</dbReference>
<feature type="domain" description="CS" evidence="8">
    <location>
        <begin position="165"/>
        <end position="256"/>
    </location>
</feature>
<reference evidence="9 10" key="2">
    <citation type="submission" date="2018-11" db="EMBL/GenBank/DDBJ databases">
        <authorList>
            <consortium name="Pathogen Informatics"/>
        </authorList>
    </citation>
    <scope>NUCLEOTIDE SEQUENCE [LARGE SCALE GENOMIC DNA]</scope>
</reference>
<organism evidence="11">
    <name type="scientific">Nippostrongylus brasiliensis</name>
    <name type="common">Rat hookworm</name>
    <dbReference type="NCBI Taxonomy" id="27835"/>
    <lineage>
        <taxon>Eukaryota</taxon>
        <taxon>Metazoa</taxon>
        <taxon>Ecdysozoa</taxon>
        <taxon>Nematoda</taxon>
        <taxon>Chromadorea</taxon>
        <taxon>Rhabditida</taxon>
        <taxon>Rhabditina</taxon>
        <taxon>Rhabditomorpha</taxon>
        <taxon>Strongyloidea</taxon>
        <taxon>Heligmosomidae</taxon>
        <taxon>Nippostrongylus</taxon>
    </lineage>
</organism>
<keyword evidence="4" id="KW-0963">Cytoplasm</keyword>
<dbReference type="STRING" id="27835.A0A0N4YTR5"/>
<evidence type="ECO:0000256" key="7">
    <source>
        <dbReference type="SAM" id="MobiDB-lite"/>
    </source>
</evidence>
<dbReference type="OMA" id="NQMEWWS"/>
<dbReference type="InterPro" id="IPR025934">
    <property type="entry name" value="NudC_N_dom"/>
</dbReference>
<feature type="compositionally biased region" description="Basic and acidic residues" evidence="7">
    <location>
        <begin position="138"/>
        <end position="149"/>
    </location>
</feature>
<dbReference type="GO" id="GO:0005737">
    <property type="term" value="C:cytoplasm"/>
    <property type="evidence" value="ECO:0007669"/>
    <property type="project" value="UniProtKB-SubCell"/>
</dbReference>
<dbReference type="PANTHER" id="PTHR12356">
    <property type="entry name" value="NUCLEAR MOVEMENT PROTEIN NUDC"/>
    <property type="match status" value="1"/>
</dbReference>
<reference evidence="11" key="1">
    <citation type="submission" date="2017-02" db="UniProtKB">
        <authorList>
            <consortium name="WormBaseParasite"/>
        </authorList>
    </citation>
    <scope>IDENTIFICATION</scope>
</reference>
<dbReference type="Gene3D" id="2.60.40.790">
    <property type="match status" value="1"/>
</dbReference>
<dbReference type="Proteomes" id="UP000271162">
    <property type="component" value="Unassembled WGS sequence"/>
</dbReference>
<comment type="subcellular location">
    <subcellularLocation>
        <location evidence="1">Cytoplasm</location>
    </subcellularLocation>
</comment>
<evidence type="ECO:0000313" key="9">
    <source>
        <dbReference type="EMBL" id="VDL84375.1"/>
    </source>
</evidence>
<evidence type="ECO:0000259" key="8">
    <source>
        <dbReference type="PROSITE" id="PS51203"/>
    </source>
</evidence>
<evidence type="ECO:0000256" key="1">
    <source>
        <dbReference type="ARBA" id="ARBA00004496"/>
    </source>
</evidence>
<gene>
    <name evidence="9" type="ORF">NBR_LOCUS20638</name>
</gene>
<accession>A0A0N4YTR5</accession>
<dbReference type="InterPro" id="IPR007052">
    <property type="entry name" value="CS_dom"/>
</dbReference>
<evidence type="ECO:0000256" key="3">
    <source>
        <dbReference type="ARBA" id="ARBA00017641"/>
    </source>
</evidence>
<dbReference type="SUPFAM" id="SSF49764">
    <property type="entry name" value="HSP20-like chaperones"/>
    <property type="match status" value="1"/>
</dbReference>
<dbReference type="FunFam" id="2.60.40.790:FF:000001">
    <property type="entry name" value="Nuclear migration protein nudC"/>
    <property type="match status" value="1"/>
</dbReference>
<keyword evidence="10" id="KW-1185">Reference proteome</keyword>
<proteinExistence type="inferred from homology"/>
<dbReference type="GO" id="GO:0006457">
    <property type="term" value="P:protein folding"/>
    <property type="evidence" value="ECO:0007669"/>
    <property type="project" value="TreeGrafter"/>
</dbReference>